<comment type="subcellular location">
    <subcellularLocation>
        <location evidence="1 6">Endoplasmic reticulum membrane</location>
        <topology evidence="1 6">Multi-pass membrane protein</topology>
    </subcellularLocation>
</comment>
<evidence type="ECO:0000313" key="10">
    <source>
        <dbReference type="Proteomes" id="UP000694541"/>
    </source>
</evidence>
<dbReference type="PANTHER" id="PTHR45799">
    <property type="entry name" value="RETICULON-LIKE PROTEIN"/>
    <property type="match status" value="1"/>
</dbReference>
<keyword evidence="5 6" id="KW-0472">Membrane</keyword>
<feature type="domain" description="Reticulon" evidence="8">
    <location>
        <begin position="97"/>
        <end position="159"/>
    </location>
</feature>
<evidence type="ECO:0000313" key="9">
    <source>
        <dbReference type="Ensembl" id="ENSANIP00000017303.1"/>
    </source>
</evidence>
<evidence type="ECO:0000256" key="1">
    <source>
        <dbReference type="ARBA" id="ARBA00004477"/>
    </source>
</evidence>
<keyword evidence="2 6" id="KW-0812">Transmembrane</keyword>
<evidence type="ECO:0000256" key="3">
    <source>
        <dbReference type="ARBA" id="ARBA00022824"/>
    </source>
</evidence>
<feature type="region of interest" description="Disordered" evidence="7">
    <location>
        <begin position="173"/>
        <end position="194"/>
    </location>
</feature>
<dbReference type="GO" id="GO:0030182">
    <property type="term" value="P:neuron differentiation"/>
    <property type="evidence" value="ECO:0007669"/>
    <property type="project" value="TreeGrafter"/>
</dbReference>
<feature type="transmembrane region" description="Helical" evidence="6">
    <location>
        <begin position="12"/>
        <end position="33"/>
    </location>
</feature>
<sequence length="194" mass="19837">VGALGTLGCLARFSAVSVGAYGALAVLGITLPLRLHRAALRALVMGVEGTLRDQETRGAPQAQGQRGTGDMGHEDSGGMGDTRGGDGEGDGDAGLCLQFAFLFYLLTYVGAVCNGLTLLGAGVICAFTFPVLYRHHQAQIDQYMSLVRNHLSHLRARLDCAGDVGTLGGTGGLGGGGDTQGNMGRHKGHGGGRT</sequence>
<dbReference type="PANTHER" id="PTHR45799:SF3">
    <property type="entry name" value="RETICULON-2"/>
    <property type="match status" value="1"/>
</dbReference>
<evidence type="ECO:0000256" key="6">
    <source>
        <dbReference type="RuleBase" id="RU210713"/>
    </source>
</evidence>
<evidence type="ECO:0000256" key="4">
    <source>
        <dbReference type="ARBA" id="ARBA00022989"/>
    </source>
</evidence>
<feature type="compositionally biased region" description="Basic residues" evidence="7">
    <location>
        <begin position="184"/>
        <end position="194"/>
    </location>
</feature>
<evidence type="ECO:0000256" key="2">
    <source>
        <dbReference type="ARBA" id="ARBA00022692"/>
    </source>
</evidence>
<dbReference type="AlphaFoldDB" id="A0A8B9N510"/>
<accession>A0A8B9N510</accession>
<dbReference type="GO" id="GO:0007420">
    <property type="term" value="P:brain development"/>
    <property type="evidence" value="ECO:0007669"/>
    <property type="project" value="TreeGrafter"/>
</dbReference>
<dbReference type="InterPro" id="IPR046964">
    <property type="entry name" value="RTN1-4"/>
</dbReference>
<evidence type="ECO:0000256" key="5">
    <source>
        <dbReference type="ARBA" id="ARBA00023136"/>
    </source>
</evidence>
<dbReference type="PROSITE" id="PS50845">
    <property type="entry name" value="RETICULON"/>
    <property type="match status" value="1"/>
</dbReference>
<keyword evidence="10" id="KW-1185">Reference proteome</keyword>
<dbReference type="Pfam" id="PF02453">
    <property type="entry name" value="Reticulon"/>
    <property type="match status" value="1"/>
</dbReference>
<evidence type="ECO:0000256" key="7">
    <source>
        <dbReference type="SAM" id="MobiDB-lite"/>
    </source>
</evidence>
<dbReference type="GO" id="GO:0071787">
    <property type="term" value="P:endoplasmic reticulum tubular network formation"/>
    <property type="evidence" value="ECO:0007669"/>
    <property type="project" value="TreeGrafter"/>
</dbReference>
<dbReference type="Proteomes" id="UP000694541">
    <property type="component" value="Unplaced"/>
</dbReference>
<evidence type="ECO:0000259" key="8">
    <source>
        <dbReference type="PROSITE" id="PS50845"/>
    </source>
</evidence>
<dbReference type="GO" id="GO:0043005">
    <property type="term" value="C:neuron projection"/>
    <property type="evidence" value="ECO:0007669"/>
    <property type="project" value="TreeGrafter"/>
</dbReference>
<reference evidence="9" key="1">
    <citation type="submission" date="2025-08" db="UniProtKB">
        <authorList>
            <consortium name="Ensembl"/>
        </authorList>
    </citation>
    <scope>IDENTIFICATION</scope>
</reference>
<name>A0A8B9N510_9AVES</name>
<protein>
    <recommendedName>
        <fullName evidence="6">Reticulon</fullName>
    </recommendedName>
</protein>
<dbReference type="Ensembl" id="ENSANIT00000017892.1">
    <property type="protein sequence ID" value="ENSANIP00000017303.1"/>
    <property type="gene ID" value="ENSANIG00000011722.1"/>
</dbReference>
<keyword evidence="3 6" id="KW-0256">Endoplasmic reticulum</keyword>
<feature type="region of interest" description="Disordered" evidence="7">
    <location>
        <begin position="54"/>
        <end position="85"/>
    </location>
</feature>
<keyword evidence="4 6" id="KW-1133">Transmembrane helix</keyword>
<organism evidence="9 10">
    <name type="scientific">Accipiter nisus</name>
    <name type="common">Eurasian sparrowhawk</name>
    <dbReference type="NCBI Taxonomy" id="211598"/>
    <lineage>
        <taxon>Eukaryota</taxon>
        <taxon>Metazoa</taxon>
        <taxon>Chordata</taxon>
        <taxon>Craniata</taxon>
        <taxon>Vertebrata</taxon>
        <taxon>Euteleostomi</taxon>
        <taxon>Archelosauria</taxon>
        <taxon>Archosauria</taxon>
        <taxon>Dinosauria</taxon>
        <taxon>Saurischia</taxon>
        <taxon>Theropoda</taxon>
        <taxon>Coelurosauria</taxon>
        <taxon>Aves</taxon>
        <taxon>Neognathae</taxon>
        <taxon>Neoaves</taxon>
        <taxon>Telluraves</taxon>
        <taxon>Accipitrimorphae</taxon>
        <taxon>Accipitriformes</taxon>
        <taxon>Accipitridae</taxon>
        <taxon>Accipitrinae</taxon>
        <taxon>Accipiter</taxon>
    </lineage>
</organism>
<feature type="transmembrane region" description="Helical" evidence="6">
    <location>
        <begin position="93"/>
        <end position="110"/>
    </location>
</feature>
<dbReference type="GO" id="GO:0005789">
    <property type="term" value="C:endoplasmic reticulum membrane"/>
    <property type="evidence" value="ECO:0007669"/>
    <property type="project" value="UniProtKB-SubCell"/>
</dbReference>
<dbReference type="InterPro" id="IPR003388">
    <property type="entry name" value="Reticulon"/>
</dbReference>
<dbReference type="GO" id="GO:0014069">
    <property type="term" value="C:postsynaptic density"/>
    <property type="evidence" value="ECO:0007669"/>
    <property type="project" value="TreeGrafter"/>
</dbReference>
<proteinExistence type="predicted"/>
<reference evidence="9" key="2">
    <citation type="submission" date="2025-09" db="UniProtKB">
        <authorList>
            <consortium name="Ensembl"/>
        </authorList>
    </citation>
    <scope>IDENTIFICATION</scope>
</reference>